<evidence type="ECO:0000313" key="1">
    <source>
        <dbReference type="EMBL" id="KIK32289.1"/>
    </source>
</evidence>
<evidence type="ECO:0000313" key="2">
    <source>
        <dbReference type="Proteomes" id="UP000054485"/>
    </source>
</evidence>
<protein>
    <submittedName>
        <fullName evidence="1">Uncharacterized protein</fullName>
    </submittedName>
</protein>
<dbReference type="Proteomes" id="UP000054485">
    <property type="component" value="Unassembled WGS sequence"/>
</dbReference>
<dbReference type="OrthoDB" id="2645187at2759"/>
<name>A0A0D0A287_9AGAM</name>
<sequence>TSPSSRTSLQRVRQSTYPQLTATVPVRSPSHIPLTIKTHLSNAVAVTRLYGDVAGTASAESTSSQLPMLARLSEPVVYRDGRENIILNGNTFGPHAMINIGSHHCTGAGGSFIYLSPNIKELTYFWPLTSYANCRS</sequence>
<reference evidence="1 2" key="1">
    <citation type="submission" date="2014-04" db="EMBL/GenBank/DDBJ databases">
        <authorList>
            <consortium name="DOE Joint Genome Institute"/>
            <person name="Kuo A."/>
            <person name="Ruytinx J."/>
            <person name="Rineau F."/>
            <person name="Colpaert J."/>
            <person name="Kohler A."/>
            <person name="Nagy L.G."/>
            <person name="Floudas D."/>
            <person name="Copeland A."/>
            <person name="Barry K.W."/>
            <person name="Cichocki N."/>
            <person name="Veneault-Fourrey C."/>
            <person name="LaButti K."/>
            <person name="Lindquist E.A."/>
            <person name="Lipzen A."/>
            <person name="Lundell T."/>
            <person name="Morin E."/>
            <person name="Murat C."/>
            <person name="Sun H."/>
            <person name="Tunlid A."/>
            <person name="Henrissat B."/>
            <person name="Grigoriev I.V."/>
            <person name="Hibbett D.S."/>
            <person name="Martin F."/>
            <person name="Nordberg H.P."/>
            <person name="Cantor M.N."/>
            <person name="Hua S.X."/>
        </authorList>
    </citation>
    <scope>NUCLEOTIDE SEQUENCE [LARGE SCALE GENOMIC DNA]</scope>
    <source>
        <strain evidence="1 2">UH-Slu-Lm8-n1</strain>
    </source>
</reference>
<keyword evidence="2" id="KW-1185">Reference proteome</keyword>
<dbReference type="EMBL" id="KN836304">
    <property type="protein sequence ID" value="KIK32289.1"/>
    <property type="molecule type" value="Genomic_DNA"/>
</dbReference>
<reference evidence="2" key="2">
    <citation type="submission" date="2015-01" db="EMBL/GenBank/DDBJ databases">
        <title>Evolutionary Origins and Diversification of the Mycorrhizal Mutualists.</title>
        <authorList>
            <consortium name="DOE Joint Genome Institute"/>
            <consortium name="Mycorrhizal Genomics Consortium"/>
            <person name="Kohler A."/>
            <person name="Kuo A."/>
            <person name="Nagy L.G."/>
            <person name="Floudas D."/>
            <person name="Copeland A."/>
            <person name="Barry K.W."/>
            <person name="Cichocki N."/>
            <person name="Veneault-Fourrey C."/>
            <person name="LaButti K."/>
            <person name="Lindquist E.A."/>
            <person name="Lipzen A."/>
            <person name="Lundell T."/>
            <person name="Morin E."/>
            <person name="Murat C."/>
            <person name="Riley R."/>
            <person name="Ohm R."/>
            <person name="Sun H."/>
            <person name="Tunlid A."/>
            <person name="Henrissat B."/>
            <person name="Grigoriev I.V."/>
            <person name="Hibbett D.S."/>
            <person name="Martin F."/>
        </authorList>
    </citation>
    <scope>NUCLEOTIDE SEQUENCE [LARGE SCALE GENOMIC DNA]</scope>
    <source>
        <strain evidence="2">UH-Slu-Lm8-n1</strain>
    </source>
</reference>
<dbReference type="AlphaFoldDB" id="A0A0D0A287"/>
<gene>
    <name evidence="1" type="ORF">CY34DRAFT_814353</name>
</gene>
<organism evidence="1 2">
    <name type="scientific">Suillus luteus UH-Slu-Lm8-n1</name>
    <dbReference type="NCBI Taxonomy" id="930992"/>
    <lineage>
        <taxon>Eukaryota</taxon>
        <taxon>Fungi</taxon>
        <taxon>Dikarya</taxon>
        <taxon>Basidiomycota</taxon>
        <taxon>Agaricomycotina</taxon>
        <taxon>Agaricomycetes</taxon>
        <taxon>Agaricomycetidae</taxon>
        <taxon>Boletales</taxon>
        <taxon>Suillineae</taxon>
        <taxon>Suillaceae</taxon>
        <taxon>Suillus</taxon>
    </lineage>
</organism>
<feature type="non-terminal residue" evidence="1">
    <location>
        <position position="1"/>
    </location>
</feature>
<accession>A0A0D0A287</accession>
<proteinExistence type="predicted"/>
<dbReference type="HOGENOM" id="CLU_1880480_0_0_1"/>
<dbReference type="InParanoid" id="A0A0D0A287"/>